<accession>A0A382FGD1</accession>
<reference evidence="1" key="1">
    <citation type="submission" date="2018-05" db="EMBL/GenBank/DDBJ databases">
        <authorList>
            <person name="Lanie J.A."/>
            <person name="Ng W.-L."/>
            <person name="Kazmierczak K.M."/>
            <person name="Andrzejewski T.M."/>
            <person name="Davidsen T.M."/>
            <person name="Wayne K.J."/>
            <person name="Tettelin H."/>
            <person name="Glass J.I."/>
            <person name="Rusch D."/>
            <person name="Podicherti R."/>
            <person name="Tsui H.-C.T."/>
            <person name="Winkler M.E."/>
        </authorList>
    </citation>
    <scope>NUCLEOTIDE SEQUENCE</scope>
</reference>
<gene>
    <name evidence="1" type="ORF">METZ01_LOCUS214599</name>
</gene>
<proteinExistence type="predicted"/>
<feature type="non-terminal residue" evidence="1">
    <location>
        <position position="27"/>
    </location>
</feature>
<sequence>MVTYTKGNSRRTYTIQGLFFKKLFYNS</sequence>
<dbReference type="AlphaFoldDB" id="A0A382FGD1"/>
<dbReference type="EMBL" id="UINC01049678">
    <property type="protein sequence ID" value="SVB61745.1"/>
    <property type="molecule type" value="Genomic_DNA"/>
</dbReference>
<name>A0A382FGD1_9ZZZZ</name>
<organism evidence="1">
    <name type="scientific">marine metagenome</name>
    <dbReference type="NCBI Taxonomy" id="408172"/>
    <lineage>
        <taxon>unclassified sequences</taxon>
        <taxon>metagenomes</taxon>
        <taxon>ecological metagenomes</taxon>
    </lineage>
</organism>
<evidence type="ECO:0000313" key="1">
    <source>
        <dbReference type="EMBL" id="SVB61745.1"/>
    </source>
</evidence>
<protein>
    <submittedName>
        <fullName evidence="1">Uncharacterized protein</fullName>
    </submittedName>
</protein>